<comment type="caution">
    <text evidence="9">The sequence shown here is derived from an EMBL/GenBank/DDBJ whole genome shotgun (WGS) entry which is preliminary data.</text>
</comment>
<dbReference type="EC" id="2.6.1.9" evidence="7"/>
<dbReference type="GO" id="GO:0030170">
    <property type="term" value="F:pyridoxal phosphate binding"/>
    <property type="evidence" value="ECO:0007669"/>
    <property type="project" value="InterPro"/>
</dbReference>
<feature type="modified residue" description="N6-(pyridoxal phosphate)lysine" evidence="7">
    <location>
        <position position="222"/>
    </location>
</feature>
<keyword evidence="7" id="KW-0028">Amino-acid biosynthesis</keyword>
<keyword evidence="3 7" id="KW-0032">Aminotransferase</keyword>
<comment type="pathway">
    <text evidence="7">Amino-acid biosynthesis; L-histidine biosynthesis; L-histidine from 5-phospho-alpha-D-ribose 1-diphosphate: step 7/9.</text>
</comment>
<keyword evidence="4 7" id="KW-0808">Transferase</keyword>
<evidence type="ECO:0000256" key="5">
    <source>
        <dbReference type="ARBA" id="ARBA00022898"/>
    </source>
</evidence>
<comment type="catalytic activity">
    <reaction evidence="7">
        <text>L-histidinol phosphate + 2-oxoglutarate = 3-(imidazol-4-yl)-2-oxopropyl phosphate + L-glutamate</text>
        <dbReference type="Rhea" id="RHEA:23744"/>
        <dbReference type="ChEBI" id="CHEBI:16810"/>
        <dbReference type="ChEBI" id="CHEBI:29985"/>
        <dbReference type="ChEBI" id="CHEBI:57766"/>
        <dbReference type="ChEBI" id="CHEBI:57980"/>
        <dbReference type="EC" id="2.6.1.9"/>
    </reaction>
</comment>
<sequence length="361" mass="39609">MIPKKQIVDLPVYQPGKPISEVTAELGLKEIVKLASNENPFGCSPRVKEALQPLLDRLAYYPDGGSMELRAKLAAFLGVDEDRLIFGNGSDELLMLTTRAYLEPGLNTVMATPTFSVYKTTSTVEGAEVIEVPLQDGRHDLPAMLAAINDKTRIVWICNPNNPSGTIVSEQELRQFLDQAPATTLVALDEAYYEYVTDASYPQSLDLLNEYPNVIVYRTFSKIYGIAGLRMGYGVASADVIDKINRVREPFNTSSVAQTAAIAAIADQDFVNTCREVNDKGREQLYRGFDQLGLSYYRTQGNFILVETGQNGNEIFDALLKKGYIIRSGVPLGFPTSIRVTIGSEAQNAGFLQALGEVLAT</sequence>
<feature type="domain" description="Aminotransferase class I/classII large" evidence="8">
    <location>
        <begin position="30"/>
        <end position="355"/>
    </location>
</feature>
<dbReference type="Gene3D" id="3.90.1150.10">
    <property type="entry name" value="Aspartate Aminotransferase, domain 1"/>
    <property type="match status" value="1"/>
</dbReference>
<evidence type="ECO:0000256" key="6">
    <source>
        <dbReference type="ARBA" id="ARBA00023102"/>
    </source>
</evidence>
<evidence type="ECO:0000259" key="8">
    <source>
        <dbReference type="Pfam" id="PF00155"/>
    </source>
</evidence>
<dbReference type="InterPro" id="IPR005861">
    <property type="entry name" value="HisP_aminotrans"/>
</dbReference>
<evidence type="ECO:0000256" key="4">
    <source>
        <dbReference type="ARBA" id="ARBA00022679"/>
    </source>
</evidence>
<dbReference type="InterPro" id="IPR015422">
    <property type="entry name" value="PyrdxlP-dep_Trfase_small"/>
</dbReference>
<keyword evidence="6 7" id="KW-0368">Histidine biosynthesis</keyword>
<dbReference type="GO" id="GO:0004400">
    <property type="term" value="F:histidinol-phosphate transaminase activity"/>
    <property type="evidence" value="ECO:0007669"/>
    <property type="project" value="UniProtKB-UniRule"/>
</dbReference>
<dbReference type="Gene3D" id="3.40.640.10">
    <property type="entry name" value="Type I PLP-dependent aspartate aminotransferase-like (Major domain)"/>
    <property type="match status" value="1"/>
</dbReference>
<protein>
    <recommendedName>
        <fullName evidence="7">Histidinol-phosphate aminotransferase</fullName>
        <ecNumber evidence="7">2.6.1.9</ecNumber>
    </recommendedName>
    <alternativeName>
        <fullName evidence="7">Imidazole acetol-phosphate transaminase</fullName>
    </alternativeName>
</protein>
<dbReference type="PANTHER" id="PTHR43643">
    <property type="entry name" value="HISTIDINOL-PHOSPHATE AMINOTRANSFERASE 2"/>
    <property type="match status" value="1"/>
</dbReference>
<evidence type="ECO:0000313" key="9">
    <source>
        <dbReference type="EMBL" id="RKD25716.1"/>
    </source>
</evidence>
<dbReference type="RefSeq" id="WP_120188388.1">
    <property type="nucleotide sequence ID" value="NZ_MCHY01000006.1"/>
</dbReference>
<dbReference type="NCBIfam" id="TIGR01141">
    <property type="entry name" value="hisC"/>
    <property type="match status" value="1"/>
</dbReference>
<evidence type="ECO:0000313" key="10">
    <source>
        <dbReference type="Proteomes" id="UP000284219"/>
    </source>
</evidence>
<dbReference type="EMBL" id="MCHY01000006">
    <property type="protein sequence ID" value="RKD25716.1"/>
    <property type="molecule type" value="Genomic_DNA"/>
</dbReference>
<comment type="subunit">
    <text evidence="2 7">Homodimer.</text>
</comment>
<evidence type="ECO:0000256" key="1">
    <source>
        <dbReference type="ARBA" id="ARBA00001933"/>
    </source>
</evidence>
<dbReference type="OrthoDB" id="9813612at2"/>
<dbReference type="PANTHER" id="PTHR43643:SF3">
    <property type="entry name" value="HISTIDINOL-PHOSPHATE AMINOTRANSFERASE"/>
    <property type="match status" value="1"/>
</dbReference>
<accession>A0A419SN34</accession>
<dbReference type="InterPro" id="IPR015424">
    <property type="entry name" value="PyrdxlP-dep_Trfase"/>
</dbReference>
<keyword evidence="5 7" id="KW-0663">Pyridoxal phosphate</keyword>
<dbReference type="HAMAP" id="MF_01023">
    <property type="entry name" value="HisC_aminotrans_2"/>
    <property type="match status" value="1"/>
</dbReference>
<dbReference type="Proteomes" id="UP000284219">
    <property type="component" value="Unassembled WGS sequence"/>
</dbReference>
<reference evidence="9 10" key="1">
    <citation type="submission" date="2016-08" db="EMBL/GenBank/DDBJ databases">
        <title>Novel Firmicute Genomes.</title>
        <authorList>
            <person name="Poppleton D.I."/>
            <person name="Gribaldo S."/>
        </authorList>
    </citation>
    <scope>NUCLEOTIDE SEQUENCE [LARGE SCALE GENOMIC DNA]</scope>
    <source>
        <strain evidence="9 10">RAOx-1</strain>
    </source>
</reference>
<comment type="cofactor">
    <cofactor evidence="1 7">
        <name>pyridoxal 5'-phosphate</name>
        <dbReference type="ChEBI" id="CHEBI:597326"/>
    </cofactor>
</comment>
<gene>
    <name evidence="7" type="primary">hisC</name>
    <name evidence="9" type="ORF">BEP19_01885</name>
</gene>
<comment type="similarity">
    <text evidence="7">Belongs to the class-II pyridoxal-phosphate-dependent aminotransferase family. Histidinol-phosphate aminotransferase subfamily.</text>
</comment>
<evidence type="ECO:0000256" key="7">
    <source>
        <dbReference type="HAMAP-Rule" id="MF_01023"/>
    </source>
</evidence>
<organism evidence="9 10">
    <name type="scientific">Ammoniphilus oxalaticus</name>
    <dbReference type="NCBI Taxonomy" id="66863"/>
    <lineage>
        <taxon>Bacteria</taxon>
        <taxon>Bacillati</taxon>
        <taxon>Bacillota</taxon>
        <taxon>Bacilli</taxon>
        <taxon>Bacillales</taxon>
        <taxon>Paenibacillaceae</taxon>
        <taxon>Aneurinibacillus group</taxon>
        <taxon>Ammoniphilus</taxon>
    </lineage>
</organism>
<dbReference type="Pfam" id="PF00155">
    <property type="entry name" value="Aminotran_1_2"/>
    <property type="match status" value="1"/>
</dbReference>
<dbReference type="UniPathway" id="UPA00031">
    <property type="reaction ID" value="UER00012"/>
</dbReference>
<dbReference type="SUPFAM" id="SSF53383">
    <property type="entry name" value="PLP-dependent transferases"/>
    <property type="match status" value="1"/>
</dbReference>
<evidence type="ECO:0000256" key="3">
    <source>
        <dbReference type="ARBA" id="ARBA00022576"/>
    </source>
</evidence>
<name>A0A419SN34_9BACL</name>
<dbReference type="AlphaFoldDB" id="A0A419SN34"/>
<keyword evidence="10" id="KW-1185">Reference proteome</keyword>
<proteinExistence type="inferred from homology"/>
<dbReference type="InterPro" id="IPR015421">
    <property type="entry name" value="PyrdxlP-dep_Trfase_major"/>
</dbReference>
<dbReference type="GO" id="GO:0000105">
    <property type="term" value="P:L-histidine biosynthetic process"/>
    <property type="evidence" value="ECO:0007669"/>
    <property type="project" value="UniProtKB-UniRule"/>
</dbReference>
<evidence type="ECO:0000256" key="2">
    <source>
        <dbReference type="ARBA" id="ARBA00011738"/>
    </source>
</evidence>
<dbReference type="CDD" id="cd00609">
    <property type="entry name" value="AAT_like"/>
    <property type="match status" value="1"/>
</dbReference>
<dbReference type="InterPro" id="IPR050106">
    <property type="entry name" value="HistidinolP_aminotransfase"/>
</dbReference>
<dbReference type="InterPro" id="IPR004839">
    <property type="entry name" value="Aminotransferase_I/II_large"/>
</dbReference>